<keyword evidence="1" id="KW-0460">Magnesium</keyword>
<dbReference type="Proteomes" id="UP000629098">
    <property type="component" value="Unassembled WGS sequence"/>
</dbReference>
<protein>
    <recommendedName>
        <fullName evidence="1">Terpene synthase</fullName>
        <ecNumber evidence="1">4.2.3.-</ecNumber>
    </recommendedName>
</protein>
<dbReference type="GO" id="GO:0010333">
    <property type="term" value="F:terpene synthase activity"/>
    <property type="evidence" value="ECO:0007669"/>
    <property type="project" value="InterPro"/>
</dbReference>
<sequence>MQQLIAPTLYCPFPSQINKYANVLEGYALEWALHFNLIANESNYQHFLKLKGFLLAASVYPDCELEELKIANDWINWLFFWDDQCDMSDLGEQPNLLRMFHKRFIEILDGAELTNQDIPLSYALRNLRQRMIKRGSAKSFYYFILSVEDYFNGCEQEAIKRVDGSILDLKTYGIIRMLCGAVDSVIELIAFCNQIKLPNFIREQEIVRNLKLMTNKIIVLCNDMFSLSKEMASGHITNIVLVLCNQQQISLEEAMKQIVQMHDQEVQALISLEASIPSFGEEVDAELAKYISGMHNWIRGHIDWCSHTARFQTLDKLELVK</sequence>
<keyword evidence="1" id="KW-0479">Metal-binding</keyword>
<dbReference type="InterPro" id="IPR008949">
    <property type="entry name" value="Isoprenoid_synthase_dom_sf"/>
</dbReference>
<comment type="similarity">
    <text evidence="1">Belongs to the terpene synthase family.</text>
</comment>
<comment type="cofactor">
    <cofactor evidence="1">
        <name>Mg(2+)</name>
        <dbReference type="ChEBI" id="CHEBI:18420"/>
    </cofactor>
</comment>
<keyword evidence="3" id="KW-1185">Reference proteome</keyword>
<reference evidence="2" key="1">
    <citation type="submission" date="2020-09" db="EMBL/GenBank/DDBJ databases">
        <title>Iningainema tapete sp. nov. (Scytonemataceae, Cyanobacteria) from greenhouses in central Florida (USA) produces two types of nodularin with biosynthetic potential for microcystin-LR and anabaenopeptins.</title>
        <authorList>
            <person name="Berthold D.E."/>
            <person name="Lefler F.W."/>
            <person name="Huang I.-S."/>
            <person name="Abdulla H."/>
            <person name="Zimba P.V."/>
            <person name="Laughinghouse H.D. IV."/>
        </authorList>
    </citation>
    <scope>NUCLEOTIDE SEQUENCE</scope>
    <source>
        <strain evidence="2">BLCCT55</strain>
    </source>
</reference>
<dbReference type="InterPro" id="IPR034686">
    <property type="entry name" value="Terpene_cyclase-like_2"/>
</dbReference>
<name>A0A8J6XTW4_9CYAN</name>
<dbReference type="SFLD" id="SFLDG01020">
    <property type="entry name" value="Terpene_Cyclase_Like_2"/>
    <property type="match status" value="1"/>
</dbReference>
<proteinExistence type="inferred from homology"/>
<dbReference type="EC" id="4.2.3.-" evidence="1"/>
<evidence type="ECO:0000313" key="3">
    <source>
        <dbReference type="Proteomes" id="UP000629098"/>
    </source>
</evidence>
<evidence type="ECO:0000256" key="1">
    <source>
        <dbReference type="RuleBase" id="RU366034"/>
    </source>
</evidence>
<dbReference type="GO" id="GO:0046872">
    <property type="term" value="F:metal ion binding"/>
    <property type="evidence" value="ECO:0007669"/>
    <property type="project" value="UniProtKB-KW"/>
</dbReference>
<evidence type="ECO:0000313" key="2">
    <source>
        <dbReference type="EMBL" id="MBD2773803.1"/>
    </source>
</evidence>
<keyword evidence="1" id="KW-0456">Lyase</keyword>
<dbReference type="AlphaFoldDB" id="A0A8J6XTW4"/>
<dbReference type="Gene3D" id="1.10.600.10">
    <property type="entry name" value="Farnesyl Diphosphate Synthase"/>
    <property type="match status" value="1"/>
</dbReference>
<dbReference type="Pfam" id="PF19086">
    <property type="entry name" value="Terpene_syn_C_2"/>
    <property type="match status" value="1"/>
</dbReference>
<dbReference type="SUPFAM" id="SSF48576">
    <property type="entry name" value="Terpenoid synthases"/>
    <property type="match status" value="1"/>
</dbReference>
<comment type="caution">
    <text evidence="2">The sequence shown here is derived from an EMBL/GenBank/DDBJ whole genome shotgun (WGS) entry which is preliminary data.</text>
</comment>
<dbReference type="PANTHER" id="PTHR35201">
    <property type="entry name" value="TERPENE SYNTHASE"/>
    <property type="match status" value="1"/>
</dbReference>
<organism evidence="2 3">
    <name type="scientific">Iningainema tapete BLCC-T55</name>
    <dbReference type="NCBI Taxonomy" id="2748662"/>
    <lineage>
        <taxon>Bacteria</taxon>
        <taxon>Bacillati</taxon>
        <taxon>Cyanobacteriota</taxon>
        <taxon>Cyanophyceae</taxon>
        <taxon>Nostocales</taxon>
        <taxon>Scytonemataceae</taxon>
        <taxon>Iningainema tapete</taxon>
    </lineage>
</organism>
<dbReference type="PANTHER" id="PTHR35201:SF4">
    <property type="entry name" value="BETA-PINACENE SYNTHASE-RELATED"/>
    <property type="match status" value="1"/>
</dbReference>
<dbReference type="EMBL" id="JACXAE010000060">
    <property type="protein sequence ID" value="MBD2773803.1"/>
    <property type="molecule type" value="Genomic_DNA"/>
</dbReference>
<accession>A0A8J6XTW4</accession>
<dbReference type="RefSeq" id="WP_190830017.1">
    <property type="nucleotide sequence ID" value="NZ_CAWPPI010000060.1"/>
</dbReference>
<dbReference type="SFLD" id="SFLDS00005">
    <property type="entry name" value="Isoprenoid_Synthase_Type_I"/>
    <property type="match status" value="1"/>
</dbReference>
<gene>
    <name evidence="2" type="ORF">ICL16_17425</name>
</gene>